<evidence type="ECO:0000259" key="2">
    <source>
        <dbReference type="Pfam" id="PF00326"/>
    </source>
</evidence>
<evidence type="ECO:0000256" key="1">
    <source>
        <dbReference type="ARBA" id="ARBA00022801"/>
    </source>
</evidence>
<dbReference type="InterPro" id="IPR001375">
    <property type="entry name" value="Peptidase_S9_cat"/>
</dbReference>
<dbReference type="Pfam" id="PF00326">
    <property type="entry name" value="Peptidase_S9"/>
    <property type="match status" value="1"/>
</dbReference>
<organism evidence="3 4">
    <name type="scientific">Halolamina litorea</name>
    <dbReference type="NCBI Taxonomy" id="1515593"/>
    <lineage>
        <taxon>Archaea</taxon>
        <taxon>Methanobacteriati</taxon>
        <taxon>Methanobacteriota</taxon>
        <taxon>Stenosarchaea group</taxon>
        <taxon>Halobacteria</taxon>
        <taxon>Halobacteriales</taxon>
        <taxon>Haloferacaceae</taxon>
    </lineage>
</organism>
<evidence type="ECO:0000313" key="3">
    <source>
        <dbReference type="EMBL" id="MFD1566403.1"/>
    </source>
</evidence>
<keyword evidence="1 3" id="KW-0378">Hydrolase</keyword>
<dbReference type="EC" id="3.4.-.-" evidence="3"/>
<keyword evidence="4" id="KW-1185">Reference proteome</keyword>
<accession>A0ABD6BMQ6</accession>
<feature type="non-terminal residue" evidence="3">
    <location>
        <position position="1"/>
    </location>
</feature>
<sequence length="170" mass="18673">GDAFPAVDADRAGVFGGSGGGLMTVNALGNSDAFAAGAAFYGVYDYETFVDDTDDIGWQLMKRELGDLATDLDNYREASPIRTVPDIEDPVLVLHGEEDTRVPISQSEQLCAELEKHGKRHELQAYPEEPHGFSQRENVLDAYTRVADLFAKYLRIDPDAGSSRPHRPDE</sequence>
<dbReference type="PANTHER" id="PTHR42776:SF27">
    <property type="entry name" value="DIPEPTIDYL PEPTIDASE FAMILY MEMBER 6"/>
    <property type="match status" value="1"/>
</dbReference>
<dbReference type="AlphaFoldDB" id="A0ABD6BMQ6"/>
<name>A0ABD6BMQ6_9EURY</name>
<dbReference type="EMBL" id="JBHUCZ010000001">
    <property type="protein sequence ID" value="MFD1566403.1"/>
    <property type="molecule type" value="Genomic_DNA"/>
</dbReference>
<comment type="caution">
    <text evidence="3">The sequence shown here is derived from an EMBL/GenBank/DDBJ whole genome shotgun (WGS) entry which is preliminary data.</text>
</comment>
<protein>
    <submittedName>
        <fullName evidence="3">Alpha/beta hydrolase family protein</fullName>
        <ecNumber evidence="3">3.4.-.-</ecNumber>
    </submittedName>
</protein>
<dbReference type="RefSeq" id="WP_379821182.1">
    <property type="nucleotide sequence ID" value="NZ_JBHUCZ010000001.1"/>
</dbReference>
<dbReference type="PANTHER" id="PTHR42776">
    <property type="entry name" value="SERINE PEPTIDASE S9 FAMILY MEMBER"/>
    <property type="match status" value="1"/>
</dbReference>
<dbReference type="SUPFAM" id="SSF53474">
    <property type="entry name" value="alpha/beta-Hydrolases"/>
    <property type="match status" value="1"/>
</dbReference>
<dbReference type="InterPro" id="IPR029058">
    <property type="entry name" value="AB_hydrolase_fold"/>
</dbReference>
<reference evidence="3 4" key="1">
    <citation type="journal article" date="2019" name="Int. J. Syst. Evol. Microbiol.">
        <title>The Global Catalogue of Microorganisms (GCM) 10K type strain sequencing project: providing services to taxonomists for standard genome sequencing and annotation.</title>
        <authorList>
            <consortium name="The Broad Institute Genomics Platform"/>
            <consortium name="The Broad Institute Genome Sequencing Center for Infectious Disease"/>
            <person name="Wu L."/>
            <person name="Ma J."/>
        </authorList>
    </citation>
    <scope>NUCLEOTIDE SEQUENCE [LARGE SCALE GENOMIC DNA]</scope>
    <source>
        <strain evidence="3 4">CGMCC 1.12859</strain>
    </source>
</reference>
<dbReference type="Proteomes" id="UP001597139">
    <property type="component" value="Unassembled WGS sequence"/>
</dbReference>
<evidence type="ECO:0000313" key="4">
    <source>
        <dbReference type="Proteomes" id="UP001597139"/>
    </source>
</evidence>
<gene>
    <name evidence="3" type="ORF">ACFSAU_02775</name>
</gene>
<dbReference type="Gene3D" id="3.40.50.1820">
    <property type="entry name" value="alpha/beta hydrolase"/>
    <property type="match status" value="1"/>
</dbReference>
<proteinExistence type="predicted"/>
<dbReference type="GO" id="GO:0016787">
    <property type="term" value="F:hydrolase activity"/>
    <property type="evidence" value="ECO:0007669"/>
    <property type="project" value="UniProtKB-KW"/>
</dbReference>
<feature type="domain" description="Peptidase S9 prolyl oligopeptidase catalytic" evidence="2">
    <location>
        <begin position="6"/>
        <end position="155"/>
    </location>
</feature>